<reference evidence="2" key="2">
    <citation type="submission" date="2020-04" db="EMBL/GenBank/DDBJ databases">
        <authorList>
            <consortium name="NCBI Genome Project"/>
        </authorList>
    </citation>
    <scope>NUCLEOTIDE SEQUENCE</scope>
    <source>
        <strain evidence="2">CBS 342.82</strain>
    </source>
</reference>
<reference evidence="2" key="3">
    <citation type="submission" date="2025-08" db="UniProtKB">
        <authorList>
            <consortium name="RefSeq"/>
        </authorList>
    </citation>
    <scope>IDENTIFICATION</scope>
    <source>
        <strain evidence="2">CBS 342.82</strain>
    </source>
</reference>
<dbReference type="RefSeq" id="XP_033455093.1">
    <property type="nucleotide sequence ID" value="XM_033599076.1"/>
</dbReference>
<evidence type="ECO:0000313" key="2">
    <source>
        <dbReference type="RefSeq" id="XP_033455093.1"/>
    </source>
</evidence>
<gene>
    <name evidence="2" type="ORF">K489DRAFT_135626</name>
</gene>
<protein>
    <submittedName>
        <fullName evidence="2">Uncharacterized protein</fullName>
    </submittedName>
</protein>
<dbReference type="AlphaFoldDB" id="A0A6J3LTV8"/>
<organism evidence="2">
    <name type="scientific">Dissoconium aciculare CBS 342.82</name>
    <dbReference type="NCBI Taxonomy" id="1314786"/>
    <lineage>
        <taxon>Eukaryota</taxon>
        <taxon>Fungi</taxon>
        <taxon>Dikarya</taxon>
        <taxon>Ascomycota</taxon>
        <taxon>Pezizomycotina</taxon>
        <taxon>Dothideomycetes</taxon>
        <taxon>Dothideomycetidae</taxon>
        <taxon>Mycosphaerellales</taxon>
        <taxon>Dissoconiaceae</taxon>
        <taxon>Dissoconium</taxon>
    </lineage>
</organism>
<dbReference type="GeneID" id="54356875"/>
<sequence length="64" mass="7021">MSLPPPPTFAPLVQPPPSSRRFPWKSSVCQVRLGQALHEDFRTEKAISVSALLYDPAVPPPKSP</sequence>
<name>A0A6J3LTV8_9PEZI</name>
<dbReference type="Proteomes" id="UP000504637">
    <property type="component" value="Unplaced"/>
</dbReference>
<reference evidence="2" key="1">
    <citation type="submission" date="2020-01" db="EMBL/GenBank/DDBJ databases">
        <authorList>
            <consortium name="DOE Joint Genome Institute"/>
            <person name="Haridas S."/>
            <person name="Albert R."/>
            <person name="Binder M."/>
            <person name="Bloem J."/>
            <person name="Labutti K."/>
            <person name="Salamov A."/>
            <person name="Andreopoulos B."/>
            <person name="Baker S.E."/>
            <person name="Barry K."/>
            <person name="Bills G."/>
            <person name="Bluhm B.H."/>
            <person name="Cannon C."/>
            <person name="Castanera R."/>
            <person name="Culley D.E."/>
            <person name="Daum C."/>
            <person name="Ezra D."/>
            <person name="Gonzalez J.B."/>
            <person name="Henrissat B."/>
            <person name="Kuo A."/>
            <person name="Liang C."/>
            <person name="Lipzen A."/>
            <person name="Lutzoni F."/>
            <person name="Magnuson J."/>
            <person name="Mondo S."/>
            <person name="Nolan M."/>
            <person name="Ohm R."/>
            <person name="Pangilinan J."/>
            <person name="Park H.-J."/>
            <person name="Ramirez L."/>
            <person name="Alfaro M."/>
            <person name="Sun H."/>
            <person name="Tritt A."/>
            <person name="Yoshinaga Y."/>
            <person name="Zwiers L.-H."/>
            <person name="Turgeon B.G."/>
            <person name="Goodwin S.B."/>
            <person name="Spatafora J.W."/>
            <person name="Crous P.W."/>
            <person name="Grigoriev I.V."/>
        </authorList>
    </citation>
    <scope>NUCLEOTIDE SEQUENCE</scope>
    <source>
        <strain evidence="2">CBS 342.82</strain>
    </source>
</reference>
<evidence type="ECO:0000313" key="1">
    <source>
        <dbReference type="Proteomes" id="UP000504637"/>
    </source>
</evidence>
<keyword evidence="1" id="KW-1185">Reference proteome</keyword>
<accession>A0A6J3LTV8</accession>
<proteinExistence type="predicted"/>